<dbReference type="PANTHER" id="PTHR46331">
    <property type="entry name" value="VALACYCLOVIR HYDROLASE"/>
    <property type="match status" value="1"/>
</dbReference>
<evidence type="ECO:0000313" key="2">
    <source>
        <dbReference type="EMBL" id="RZS74196.1"/>
    </source>
</evidence>
<reference evidence="2 3" key="1">
    <citation type="submission" date="2019-02" db="EMBL/GenBank/DDBJ databases">
        <title>Genomic Encyclopedia of Type Strains, Phase IV (KMG-IV): sequencing the most valuable type-strain genomes for metagenomic binning, comparative biology and taxonomic classification.</title>
        <authorList>
            <person name="Goeker M."/>
        </authorList>
    </citation>
    <scope>NUCLEOTIDE SEQUENCE [LARGE SCALE GENOMIC DNA]</scope>
    <source>
        <strain evidence="2 3">DSM 18116</strain>
    </source>
</reference>
<dbReference type="InterPro" id="IPR029058">
    <property type="entry name" value="AB_hydrolase_fold"/>
</dbReference>
<evidence type="ECO:0000259" key="1">
    <source>
        <dbReference type="Pfam" id="PF00561"/>
    </source>
</evidence>
<evidence type="ECO:0000313" key="3">
    <source>
        <dbReference type="Proteomes" id="UP000293874"/>
    </source>
</evidence>
<gene>
    <name evidence="2" type="ORF">EV199_0040</name>
</gene>
<dbReference type="Proteomes" id="UP000293874">
    <property type="component" value="Unassembled WGS sequence"/>
</dbReference>
<dbReference type="Gene3D" id="3.40.50.1820">
    <property type="entry name" value="alpha/beta hydrolase"/>
    <property type="match status" value="1"/>
</dbReference>
<dbReference type="SUPFAM" id="SSF53474">
    <property type="entry name" value="alpha/beta-Hydrolases"/>
    <property type="match status" value="1"/>
</dbReference>
<sequence length="274" mass="30617">MHSIKEAVHATASFYFWYMMKEAIINGVSISVQEFKTGSTLPTIIFLHDSLGCISLWRSFPQELGQLAQCNVLVYDRQGYGASAAFNSEKRQNDYLEIEADNLVKLMDACRIDKAILFGHSDGGSIALIAAAKYPERCTAVITEGAHIFVEEITLAGIRNAVTDWQTTSLKQKLEKYHGNKTESVFHAWTDTWLNPQFRSWNIEHFLPRIQCPVLVIQGENDEFGSIAQVEGILSGVSGKVKKWMAPELGHTPHKESKATVLQQAAGFLREVVL</sequence>
<name>A0A4V2F1L5_9BACT</name>
<feature type="domain" description="AB hydrolase-1" evidence="1">
    <location>
        <begin position="42"/>
        <end position="199"/>
    </location>
</feature>
<keyword evidence="3" id="KW-1185">Reference proteome</keyword>
<accession>A0A4V2F1L5</accession>
<dbReference type="GO" id="GO:0017171">
    <property type="term" value="F:serine hydrolase activity"/>
    <property type="evidence" value="ECO:0007669"/>
    <property type="project" value="TreeGrafter"/>
</dbReference>
<dbReference type="EMBL" id="SGXA01000001">
    <property type="protein sequence ID" value="RZS74196.1"/>
    <property type="molecule type" value="Genomic_DNA"/>
</dbReference>
<dbReference type="Pfam" id="PF00561">
    <property type="entry name" value="Abhydrolase_1"/>
    <property type="match status" value="1"/>
</dbReference>
<dbReference type="InterPro" id="IPR000073">
    <property type="entry name" value="AB_hydrolase_1"/>
</dbReference>
<organism evidence="2 3">
    <name type="scientific">Pseudobacter ginsenosidimutans</name>
    <dbReference type="NCBI Taxonomy" id="661488"/>
    <lineage>
        <taxon>Bacteria</taxon>
        <taxon>Pseudomonadati</taxon>
        <taxon>Bacteroidota</taxon>
        <taxon>Chitinophagia</taxon>
        <taxon>Chitinophagales</taxon>
        <taxon>Chitinophagaceae</taxon>
        <taxon>Pseudobacter</taxon>
    </lineage>
</organism>
<protein>
    <submittedName>
        <fullName evidence="2">Pimeloyl-ACP methyl ester carboxylesterase</fullName>
    </submittedName>
</protein>
<proteinExistence type="predicted"/>
<dbReference type="AlphaFoldDB" id="A0A4V2F1L5"/>
<comment type="caution">
    <text evidence="2">The sequence shown here is derived from an EMBL/GenBank/DDBJ whole genome shotgun (WGS) entry which is preliminary data.</text>
</comment>
<dbReference type="RefSeq" id="WP_207234159.1">
    <property type="nucleotide sequence ID" value="NZ_CP042431.1"/>
</dbReference>
<dbReference type="PANTHER" id="PTHR46331:SF2">
    <property type="entry name" value="VALACYCLOVIR HYDROLASE"/>
    <property type="match status" value="1"/>
</dbReference>